<dbReference type="PROSITE" id="PS00640">
    <property type="entry name" value="THIOL_PROTEASE_ASN"/>
    <property type="match status" value="1"/>
</dbReference>
<feature type="chain" id="PRO_5018564407" description="Cysteine protease" evidence="8">
    <location>
        <begin position="19"/>
        <end position="376"/>
    </location>
</feature>
<evidence type="ECO:0000256" key="3">
    <source>
        <dbReference type="ARBA" id="ARBA00022801"/>
    </source>
</evidence>
<dbReference type="PRINTS" id="PR00705">
    <property type="entry name" value="PAPAIN"/>
</dbReference>
<dbReference type="InterPro" id="IPR000668">
    <property type="entry name" value="Peptidase_C1A_C"/>
</dbReference>
<accession>A0A2P2J2Q9</accession>
<keyword evidence="8" id="KW-0732">Signal</keyword>
<evidence type="ECO:0000256" key="1">
    <source>
        <dbReference type="ARBA" id="ARBA00008455"/>
    </source>
</evidence>
<dbReference type="Pfam" id="PF08246">
    <property type="entry name" value="Inhibitor_I29"/>
    <property type="match status" value="1"/>
</dbReference>
<dbReference type="InterPro" id="IPR013201">
    <property type="entry name" value="Prot_inhib_I29"/>
</dbReference>
<dbReference type="InterPro" id="IPR025660">
    <property type="entry name" value="Pept_his_AS"/>
</dbReference>
<dbReference type="GO" id="GO:0008234">
    <property type="term" value="F:cysteine-type peptidase activity"/>
    <property type="evidence" value="ECO:0007669"/>
    <property type="project" value="UniProtKB-KW"/>
</dbReference>
<dbReference type="SMART" id="SM00645">
    <property type="entry name" value="Pept_C1"/>
    <property type="match status" value="1"/>
</dbReference>
<dbReference type="PANTHER" id="PTHR12411">
    <property type="entry name" value="CYSTEINE PROTEASE FAMILY C1-RELATED"/>
    <property type="match status" value="1"/>
</dbReference>
<dbReference type="Gene3D" id="3.90.70.10">
    <property type="entry name" value="Cysteine proteinases"/>
    <property type="match status" value="1"/>
</dbReference>
<evidence type="ECO:0000256" key="6">
    <source>
        <dbReference type="ARBA" id="ARBA00023180"/>
    </source>
</evidence>
<evidence type="ECO:0000256" key="2">
    <source>
        <dbReference type="ARBA" id="ARBA00022670"/>
    </source>
</evidence>
<proteinExistence type="inferred from homology"/>
<keyword evidence="3" id="KW-0378">Hydrolase</keyword>
<dbReference type="AlphaFoldDB" id="A0A2P2J2Q9"/>
<evidence type="ECO:0008006" key="12">
    <source>
        <dbReference type="Google" id="ProtNLM"/>
    </source>
</evidence>
<evidence type="ECO:0000313" key="11">
    <source>
        <dbReference type="EMBL" id="MBW87796.1"/>
    </source>
</evidence>
<dbReference type="GO" id="GO:0006508">
    <property type="term" value="P:proteolysis"/>
    <property type="evidence" value="ECO:0007669"/>
    <property type="project" value="UniProtKB-KW"/>
</dbReference>
<evidence type="ECO:0000256" key="7">
    <source>
        <dbReference type="SAM" id="MobiDB-lite"/>
    </source>
</evidence>
<dbReference type="InterPro" id="IPR000169">
    <property type="entry name" value="Pept_cys_AS"/>
</dbReference>
<evidence type="ECO:0000256" key="5">
    <source>
        <dbReference type="ARBA" id="ARBA00023157"/>
    </source>
</evidence>
<name>A0A2P2J2Q9_RHIMU</name>
<keyword evidence="6" id="KW-0325">Glycoprotein</keyword>
<dbReference type="InterPro" id="IPR025661">
    <property type="entry name" value="Pept_asp_AS"/>
</dbReference>
<evidence type="ECO:0000256" key="8">
    <source>
        <dbReference type="SAM" id="SignalP"/>
    </source>
</evidence>
<feature type="signal peptide" evidence="8">
    <location>
        <begin position="1"/>
        <end position="18"/>
    </location>
</feature>
<dbReference type="FunFam" id="3.90.70.10:FF:000068">
    <property type="entry name" value="Cysteine protease 1"/>
    <property type="match status" value="1"/>
</dbReference>
<dbReference type="EMBL" id="GGEC01007313">
    <property type="protein sequence ID" value="MBW87796.1"/>
    <property type="molecule type" value="Transcribed_RNA"/>
</dbReference>
<keyword evidence="2" id="KW-0645">Protease</keyword>
<dbReference type="InterPro" id="IPR038765">
    <property type="entry name" value="Papain-like_cys_pep_sf"/>
</dbReference>
<protein>
    <recommendedName>
        <fullName evidence="12">Cysteine protease</fullName>
    </recommendedName>
</protein>
<dbReference type="CDD" id="cd02248">
    <property type="entry name" value="Peptidase_C1A"/>
    <property type="match status" value="1"/>
</dbReference>
<feature type="domain" description="Cathepsin propeptide inhibitor" evidence="10">
    <location>
        <begin position="48"/>
        <end position="104"/>
    </location>
</feature>
<evidence type="ECO:0000256" key="4">
    <source>
        <dbReference type="ARBA" id="ARBA00022807"/>
    </source>
</evidence>
<comment type="similarity">
    <text evidence="1">Belongs to the peptidase C1 family.</text>
</comment>
<evidence type="ECO:0000259" key="10">
    <source>
        <dbReference type="SMART" id="SM00848"/>
    </source>
</evidence>
<feature type="domain" description="Peptidase C1A papain C-terminal" evidence="9">
    <location>
        <begin position="137"/>
        <end position="353"/>
    </location>
</feature>
<reference evidence="11" key="1">
    <citation type="submission" date="2018-02" db="EMBL/GenBank/DDBJ databases">
        <title>Rhizophora mucronata_Transcriptome.</title>
        <authorList>
            <person name="Meera S.P."/>
            <person name="Sreeshan A."/>
            <person name="Augustine A."/>
        </authorList>
    </citation>
    <scope>NUCLEOTIDE SEQUENCE</scope>
    <source>
        <tissue evidence="11">Leaf</tissue>
    </source>
</reference>
<sequence length="376" mass="41662">MALAISTLLFLFFGMSSALDMSILNYNNIHGSRDQSSWRSDEEVKDMYEEWLTKQGKAYNGIGEKEKRFEIFKNNLRFIDEHNSQNRTYKVGLTRFADLTNEEYRAMFLGTRSDAKRRLTKAKNPSLRYAFKAGEKLPVLVDWRKNGAVNPIKDQGACGSCWAFSTVAAVEGINKIFSGELASLSEQELVDCDRTYNAGCDGGLMDYAFQFIMDNGGMDTEQDYPYLGASSTCDPVKMNAKVVSIDGYEDVVPFNEKALQKAVAHQPVSVAIEASGMALQFYQQGVFTGECGSALDHGVVIVGYGTENGLDYWIVRNSWGSNWGEAGYIRMQRNVVNTRAGKCGIAMEASYPIKTSPNPAKSLAADESARDMISSD</sequence>
<dbReference type="InterPro" id="IPR013128">
    <property type="entry name" value="Peptidase_C1A"/>
</dbReference>
<keyword evidence="5" id="KW-1015">Disulfide bond</keyword>
<dbReference type="SMART" id="SM00848">
    <property type="entry name" value="Inhibitor_I29"/>
    <property type="match status" value="1"/>
</dbReference>
<dbReference type="PROSITE" id="PS00639">
    <property type="entry name" value="THIOL_PROTEASE_HIS"/>
    <property type="match status" value="1"/>
</dbReference>
<feature type="region of interest" description="Disordered" evidence="7">
    <location>
        <begin position="357"/>
        <end position="376"/>
    </location>
</feature>
<evidence type="ECO:0000259" key="9">
    <source>
        <dbReference type="SMART" id="SM00645"/>
    </source>
</evidence>
<organism evidence="11">
    <name type="scientific">Rhizophora mucronata</name>
    <name type="common">Asiatic mangrove</name>
    <dbReference type="NCBI Taxonomy" id="61149"/>
    <lineage>
        <taxon>Eukaryota</taxon>
        <taxon>Viridiplantae</taxon>
        <taxon>Streptophyta</taxon>
        <taxon>Embryophyta</taxon>
        <taxon>Tracheophyta</taxon>
        <taxon>Spermatophyta</taxon>
        <taxon>Magnoliopsida</taxon>
        <taxon>eudicotyledons</taxon>
        <taxon>Gunneridae</taxon>
        <taxon>Pentapetalae</taxon>
        <taxon>rosids</taxon>
        <taxon>fabids</taxon>
        <taxon>Malpighiales</taxon>
        <taxon>Rhizophoraceae</taxon>
        <taxon>Rhizophora</taxon>
    </lineage>
</organism>
<dbReference type="PROSITE" id="PS00139">
    <property type="entry name" value="THIOL_PROTEASE_CYS"/>
    <property type="match status" value="1"/>
</dbReference>
<dbReference type="Pfam" id="PF00112">
    <property type="entry name" value="Peptidase_C1"/>
    <property type="match status" value="1"/>
</dbReference>
<dbReference type="SUPFAM" id="SSF54001">
    <property type="entry name" value="Cysteine proteinases"/>
    <property type="match status" value="1"/>
</dbReference>
<dbReference type="InterPro" id="IPR039417">
    <property type="entry name" value="Peptidase_C1A_papain-like"/>
</dbReference>
<keyword evidence="4" id="KW-0788">Thiol protease</keyword>